<dbReference type="Gene3D" id="3.40.50.720">
    <property type="entry name" value="NAD(P)-binding Rossmann-like Domain"/>
    <property type="match status" value="2"/>
</dbReference>
<dbReference type="PIRSF" id="PIRSF000124">
    <property type="entry name" value="UDPglc_GDPman_dh"/>
    <property type="match status" value="1"/>
</dbReference>
<dbReference type="InterPro" id="IPR017476">
    <property type="entry name" value="UDP-Glc/GDP-Man"/>
</dbReference>
<name>A0A1G6IT18_9BACT</name>
<keyword evidence="5" id="KW-1133">Transmembrane helix</keyword>
<dbReference type="Pfam" id="PF03720">
    <property type="entry name" value="UDPG_MGDP_dh_C"/>
    <property type="match status" value="1"/>
</dbReference>
<accession>A0A1G6IT18</accession>
<dbReference type="SUPFAM" id="SSF48179">
    <property type="entry name" value="6-phosphogluconate dehydrogenase C-terminal domain-like"/>
    <property type="match status" value="1"/>
</dbReference>
<dbReference type="PANTHER" id="PTHR43491:SF2">
    <property type="entry name" value="UDP-N-ACETYL-D-MANNOSAMINE DEHYDROGENASE"/>
    <property type="match status" value="1"/>
</dbReference>
<dbReference type="GO" id="GO:0016628">
    <property type="term" value="F:oxidoreductase activity, acting on the CH-CH group of donors, NAD or NADP as acceptor"/>
    <property type="evidence" value="ECO:0007669"/>
    <property type="project" value="InterPro"/>
</dbReference>
<dbReference type="SUPFAM" id="SSF52413">
    <property type="entry name" value="UDP-glucose/GDP-mannose dehydrogenase C-terminal domain"/>
    <property type="match status" value="1"/>
</dbReference>
<dbReference type="SUPFAM" id="SSF51735">
    <property type="entry name" value="NAD(P)-binding Rossmann-fold domains"/>
    <property type="match status" value="1"/>
</dbReference>
<dbReference type="RefSeq" id="WP_092127677.1">
    <property type="nucleotide sequence ID" value="NZ_FMYU01000002.1"/>
</dbReference>
<sequence length="427" mass="48033">MTIEEFEKKQKKIAVVGLGYVGLPLAVSLAKYFSVIGFDINKKRIDELNKGFDITGETDSSSIKSPNIFYTNDASFLKESSVIIVTVPTPILKSKLPDLSLVESASYIVGKNLAKGSIVVYESTVYPGVTEDICVPILQKTSGLSYLNDFFVGYSPERINPGDRLHTLENITKVVSASNEESLEILSKIYGKITNVYKAPNIKTAEAAKVIENTQRDLNIALMNELSLIFHKMGLDTKEVLDAAATKWNFLKFEPGLVGGHCISVDPYYLTYKAQELGYLPQVILAGRRLNDSMGCYIAQESVKLIMQKNLGHNCLILGFTFKENIKDTRNSLVFDIYRELRNFNMNVEVYDPHVIKEEVLSHYGNIALIDSPLLKQYDCVILAVKHDEFIKEKLWLKCLKDNSCLIDVKSVVDKKDLPDTVYLWRL</sequence>
<keyword evidence="2" id="KW-0560">Oxidoreductase</keyword>
<dbReference type="SMART" id="SM00984">
    <property type="entry name" value="UDPG_MGDP_dh_C"/>
    <property type="match status" value="1"/>
</dbReference>
<dbReference type="PANTHER" id="PTHR43491">
    <property type="entry name" value="UDP-N-ACETYL-D-MANNOSAMINE DEHYDROGENASE"/>
    <property type="match status" value="1"/>
</dbReference>
<dbReference type="OrthoDB" id="9803238at2"/>
<evidence type="ECO:0000313" key="8">
    <source>
        <dbReference type="Proteomes" id="UP000199411"/>
    </source>
</evidence>
<dbReference type="PIRSF" id="PIRSF500136">
    <property type="entry name" value="UDP_ManNAc_DH"/>
    <property type="match status" value="1"/>
</dbReference>
<feature type="domain" description="UDP-glucose/GDP-mannose dehydrogenase C-terminal" evidence="6">
    <location>
        <begin position="316"/>
        <end position="415"/>
    </location>
</feature>
<organism evidence="7 8">
    <name type="scientific">Desulfurella multipotens</name>
    <dbReference type="NCBI Taxonomy" id="79269"/>
    <lineage>
        <taxon>Bacteria</taxon>
        <taxon>Pseudomonadati</taxon>
        <taxon>Campylobacterota</taxon>
        <taxon>Desulfurellia</taxon>
        <taxon>Desulfurellales</taxon>
        <taxon>Desulfurellaceae</taxon>
        <taxon>Desulfurella</taxon>
    </lineage>
</organism>
<reference evidence="8" key="1">
    <citation type="submission" date="2016-10" db="EMBL/GenBank/DDBJ databases">
        <authorList>
            <person name="Varghese N."/>
            <person name="Submissions S."/>
        </authorList>
    </citation>
    <scope>NUCLEOTIDE SEQUENCE [LARGE SCALE GENOMIC DNA]</scope>
    <source>
        <strain evidence="8">DSM 8415</strain>
    </source>
</reference>
<feature type="transmembrane region" description="Helical" evidence="5">
    <location>
        <begin position="12"/>
        <end position="33"/>
    </location>
</feature>
<keyword evidence="3" id="KW-0520">NAD</keyword>
<protein>
    <submittedName>
        <fullName evidence="7">UDP-N-acetyl-D-galactosamine dehydrogenase</fullName>
    </submittedName>
</protein>
<dbReference type="NCBIfam" id="TIGR03026">
    <property type="entry name" value="NDP-sugDHase"/>
    <property type="match status" value="1"/>
</dbReference>
<keyword evidence="8" id="KW-1185">Reference proteome</keyword>
<dbReference type="InterPro" id="IPR014026">
    <property type="entry name" value="UDP-Glc/GDP-Man_DH_dimer"/>
</dbReference>
<dbReference type="GO" id="GO:0051287">
    <property type="term" value="F:NAD binding"/>
    <property type="evidence" value="ECO:0007669"/>
    <property type="project" value="InterPro"/>
</dbReference>
<evidence type="ECO:0000256" key="5">
    <source>
        <dbReference type="SAM" id="Phobius"/>
    </source>
</evidence>
<dbReference type="InterPro" id="IPR014027">
    <property type="entry name" value="UDP-Glc/GDP-Man_DH_C"/>
</dbReference>
<proteinExistence type="inferred from homology"/>
<evidence type="ECO:0000259" key="6">
    <source>
        <dbReference type="SMART" id="SM00984"/>
    </source>
</evidence>
<dbReference type="EMBL" id="FMYU01000002">
    <property type="protein sequence ID" value="SDC09639.1"/>
    <property type="molecule type" value="Genomic_DNA"/>
</dbReference>
<dbReference type="GO" id="GO:0000271">
    <property type="term" value="P:polysaccharide biosynthetic process"/>
    <property type="evidence" value="ECO:0007669"/>
    <property type="project" value="InterPro"/>
</dbReference>
<keyword evidence="5" id="KW-0472">Membrane</keyword>
<dbReference type="InterPro" id="IPR008927">
    <property type="entry name" value="6-PGluconate_DH-like_C_sf"/>
</dbReference>
<dbReference type="GO" id="GO:0016616">
    <property type="term" value="F:oxidoreductase activity, acting on the CH-OH group of donors, NAD or NADP as acceptor"/>
    <property type="evidence" value="ECO:0007669"/>
    <property type="project" value="InterPro"/>
</dbReference>
<dbReference type="InterPro" id="IPR028359">
    <property type="entry name" value="UDP_ManNAc/GlcNAc_DH"/>
</dbReference>
<dbReference type="InterPro" id="IPR036220">
    <property type="entry name" value="UDP-Glc/GDP-Man_DH_C_sf"/>
</dbReference>
<dbReference type="AlphaFoldDB" id="A0A1G6IT18"/>
<gene>
    <name evidence="7" type="ORF">SAMN05660835_00304</name>
</gene>
<evidence type="ECO:0000313" key="7">
    <source>
        <dbReference type="EMBL" id="SDC09639.1"/>
    </source>
</evidence>
<dbReference type="InterPro" id="IPR001732">
    <property type="entry name" value="UDP-Glc/GDP-Man_DH_N"/>
</dbReference>
<dbReference type="InterPro" id="IPR036291">
    <property type="entry name" value="NAD(P)-bd_dom_sf"/>
</dbReference>
<dbReference type="Pfam" id="PF03721">
    <property type="entry name" value="UDPG_MGDP_dh_N"/>
    <property type="match status" value="1"/>
</dbReference>
<dbReference type="Pfam" id="PF00984">
    <property type="entry name" value="UDPG_MGDP_dh"/>
    <property type="match status" value="1"/>
</dbReference>
<comment type="similarity">
    <text evidence="1 4">Belongs to the UDP-glucose/GDP-mannose dehydrogenase family.</text>
</comment>
<evidence type="ECO:0000256" key="1">
    <source>
        <dbReference type="ARBA" id="ARBA00006601"/>
    </source>
</evidence>
<evidence type="ECO:0000256" key="3">
    <source>
        <dbReference type="ARBA" id="ARBA00023027"/>
    </source>
</evidence>
<keyword evidence="5" id="KW-0812">Transmembrane</keyword>
<evidence type="ECO:0000256" key="4">
    <source>
        <dbReference type="PIRNR" id="PIRNR000124"/>
    </source>
</evidence>
<dbReference type="Proteomes" id="UP000199411">
    <property type="component" value="Unassembled WGS sequence"/>
</dbReference>
<evidence type="ECO:0000256" key="2">
    <source>
        <dbReference type="ARBA" id="ARBA00023002"/>
    </source>
</evidence>